<organism evidence="2 3">
    <name type="scientific">Thermus scotoductus</name>
    <dbReference type="NCBI Taxonomy" id="37636"/>
    <lineage>
        <taxon>Bacteria</taxon>
        <taxon>Thermotogati</taxon>
        <taxon>Deinococcota</taxon>
        <taxon>Deinococci</taxon>
        <taxon>Thermales</taxon>
        <taxon>Thermaceae</taxon>
        <taxon>Thermus</taxon>
    </lineage>
</organism>
<name>A0A430UPB4_THESC</name>
<sequence length="64" mass="7314">MKVLIRDLVYVPEVGRIPPGEQELDDALAQLLLERGLAYPPYPQEEKESVTEKNLPVEGVKKRR</sequence>
<protein>
    <submittedName>
        <fullName evidence="2">Uncharacterized protein</fullName>
    </submittedName>
</protein>
<feature type="region of interest" description="Disordered" evidence="1">
    <location>
        <begin position="42"/>
        <end position="64"/>
    </location>
</feature>
<proteinExistence type="predicted"/>
<comment type="caution">
    <text evidence="2">The sequence shown here is derived from an EMBL/GenBank/DDBJ whole genome shotgun (WGS) entry which is preliminary data.</text>
</comment>
<accession>A0A430UPB4</accession>
<evidence type="ECO:0000256" key="1">
    <source>
        <dbReference type="SAM" id="MobiDB-lite"/>
    </source>
</evidence>
<dbReference type="RefSeq" id="WP_126218534.1">
    <property type="nucleotide sequence ID" value="NZ_PEMG01000187.1"/>
</dbReference>
<dbReference type="Proteomes" id="UP000287173">
    <property type="component" value="Unassembled WGS sequence"/>
</dbReference>
<gene>
    <name evidence="2" type="ORF">CSW30_06860</name>
</gene>
<dbReference type="EMBL" id="PEMG01000187">
    <property type="protein sequence ID" value="RTI08563.1"/>
    <property type="molecule type" value="Genomic_DNA"/>
</dbReference>
<dbReference type="AlphaFoldDB" id="A0A430UPB4"/>
<evidence type="ECO:0000313" key="2">
    <source>
        <dbReference type="EMBL" id="RTI08563.1"/>
    </source>
</evidence>
<reference evidence="2 3" key="1">
    <citation type="journal article" date="2019" name="Extremophiles">
        <title>Biogeography of thermophiles and predominance of Thermus scotoductus in domestic water heaters.</title>
        <authorList>
            <person name="Wilpiszeski R.L."/>
            <person name="Zhang Z."/>
            <person name="House C.H."/>
        </authorList>
    </citation>
    <scope>NUCLEOTIDE SEQUENCE [LARGE SCALE GENOMIC DNA]</scope>
    <source>
        <strain evidence="2 3">17_S17</strain>
    </source>
</reference>
<evidence type="ECO:0000313" key="3">
    <source>
        <dbReference type="Proteomes" id="UP000287173"/>
    </source>
</evidence>